<name>A0AAV5S4T4_MAUHU</name>
<feature type="region of interest" description="Disordered" evidence="1">
    <location>
        <begin position="22"/>
        <end position="63"/>
    </location>
</feature>
<accession>A0AAV5S4T4</accession>
<evidence type="ECO:0000313" key="3">
    <source>
        <dbReference type="Proteomes" id="UP001377567"/>
    </source>
</evidence>
<dbReference type="EMBL" id="BTGD01000016">
    <property type="protein sequence ID" value="GMM57724.1"/>
    <property type="molecule type" value="Genomic_DNA"/>
</dbReference>
<keyword evidence="3" id="KW-1185">Reference proteome</keyword>
<reference evidence="2 3" key="1">
    <citation type="journal article" date="2023" name="Elife">
        <title>Identification of key yeast species and microbe-microbe interactions impacting larval growth of Drosophila in the wild.</title>
        <authorList>
            <person name="Mure A."/>
            <person name="Sugiura Y."/>
            <person name="Maeda R."/>
            <person name="Honda K."/>
            <person name="Sakurai N."/>
            <person name="Takahashi Y."/>
            <person name="Watada M."/>
            <person name="Katoh T."/>
            <person name="Gotoh A."/>
            <person name="Gotoh Y."/>
            <person name="Taniguchi I."/>
            <person name="Nakamura K."/>
            <person name="Hayashi T."/>
            <person name="Katayama T."/>
            <person name="Uemura T."/>
            <person name="Hattori Y."/>
        </authorList>
    </citation>
    <scope>NUCLEOTIDE SEQUENCE [LARGE SCALE GENOMIC DNA]</scope>
    <source>
        <strain evidence="2 3">KH-74</strain>
    </source>
</reference>
<gene>
    <name evidence="2" type="ORF">DAKH74_043400</name>
</gene>
<organism evidence="2 3">
    <name type="scientific">Maudiozyma humilis</name>
    <name type="common">Sour dough yeast</name>
    <name type="synonym">Kazachstania humilis</name>
    <dbReference type="NCBI Taxonomy" id="51915"/>
    <lineage>
        <taxon>Eukaryota</taxon>
        <taxon>Fungi</taxon>
        <taxon>Dikarya</taxon>
        <taxon>Ascomycota</taxon>
        <taxon>Saccharomycotina</taxon>
        <taxon>Saccharomycetes</taxon>
        <taxon>Saccharomycetales</taxon>
        <taxon>Saccharomycetaceae</taxon>
        <taxon>Maudiozyma</taxon>
    </lineage>
</organism>
<protein>
    <submittedName>
        <fullName evidence="2">Uncharacterized protein</fullName>
    </submittedName>
</protein>
<dbReference type="AlphaFoldDB" id="A0AAV5S4T4"/>
<proteinExistence type="predicted"/>
<sequence>MGDGRSLGDLPLFRALRELQERRVGGDSSAKSRSRGDVYNPLTMKGDSRGIRRGSRTSTYGGMHLFDAKSGDISHNGRMPLTRHGRPDHLALYIMRENASRQSMHTLGEGVFHTVGLATRDRKPTALESKKRAIVDSIYNTIWNNTNMSHSDNMAATRLTAGPSPFLLQGCVSYSHMDVNDENVGGGGSNGAAGQFQFHESFQASNIDNTNILGLSLQDAAPEGEVSQEAEDAFYGDDSWEENAMYIE</sequence>
<comment type="caution">
    <text evidence="2">The sequence shown here is derived from an EMBL/GenBank/DDBJ whole genome shotgun (WGS) entry which is preliminary data.</text>
</comment>
<dbReference type="Proteomes" id="UP001377567">
    <property type="component" value="Unassembled WGS sequence"/>
</dbReference>
<evidence type="ECO:0000256" key="1">
    <source>
        <dbReference type="SAM" id="MobiDB-lite"/>
    </source>
</evidence>
<evidence type="ECO:0000313" key="2">
    <source>
        <dbReference type="EMBL" id="GMM57724.1"/>
    </source>
</evidence>